<protein>
    <submittedName>
        <fullName evidence="2">Uncharacterized protein</fullName>
    </submittedName>
</protein>
<dbReference type="AlphaFoldDB" id="A0A286TYV9"/>
<evidence type="ECO:0000313" key="3">
    <source>
        <dbReference type="Proteomes" id="UP000218542"/>
    </source>
</evidence>
<organism evidence="2 3">
    <name type="scientific">Candidatus Scalindua japonica</name>
    <dbReference type="NCBI Taxonomy" id="1284222"/>
    <lineage>
        <taxon>Bacteria</taxon>
        <taxon>Pseudomonadati</taxon>
        <taxon>Planctomycetota</taxon>
        <taxon>Candidatus Brocadiia</taxon>
        <taxon>Candidatus Brocadiales</taxon>
        <taxon>Candidatus Scalinduaceae</taxon>
        <taxon>Candidatus Scalindua</taxon>
    </lineage>
</organism>
<dbReference type="EMBL" id="BAOS01000017">
    <property type="protein sequence ID" value="GAX61056.1"/>
    <property type="molecule type" value="Genomic_DNA"/>
</dbReference>
<feature type="compositionally biased region" description="Basic residues" evidence="1">
    <location>
        <begin position="96"/>
        <end position="108"/>
    </location>
</feature>
<feature type="compositionally biased region" description="Low complexity" evidence="1">
    <location>
        <begin position="74"/>
        <end position="95"/>
    </location>
</feature>
<accession>A0A286TYV9</accession>
<dbReference type="RefSeq" id="WP_096894449.1">
    <property type="nucleotide sequence ID" value="NZ_BAOS01000017.1"/>
</dbReference>
<gene>
    <name evidence="2" type="ORF">SCALIN_C17_0089</name>
</gene>
<name>A0A286TYV9_9BACT</name>
<evidence type="ECO:0000313" key="2">
    <source>
        <dbReference type="EMBL" id="GAX61056.1"/>
    </source>
</evidence>
<comment type="caution">
    <text evidence="2">The sequence shown here is derived from an EMBL/GenBank/DDBJ whole genome shotgun (WGS) entry which is preliminary data.</text>
</comment>
<proteinExistence type="predicted"/>
<evidence type="ECO:0000256" key="1">
    <source>
        <dbReference type="SAM" id="MobiDB-lite"/>
    </source>
</evidence>
<keyword evidence="3" id="KW-1185">Reference proteome</keyword>
<reference evidence="3" key="1">
    <citation type="journal article" date="2017" name="Environ. Microbiol. Rep.">
        <title>Genetic Diversity of Marine Anaerobic Ammonium-Oxidizing Bacteria as Revealed by Genomic and Proteomic Analyses of 'Candidatus Scalindua japonica'.</title>
        <authorList>
            <person name="Oshiki M."/>
            <person name="Mizuto K."/>
            <person name="Kimura Z."/>
            <person name="Kindaichi T."/>
            <person name="Satoh H."/>
            <person name="Okabe S."/>
        </authorList>
    </citation>
    <scope>NUCLEOTIDE SEQUENCE [LARGE SCALE GENOMIC DNA]</scope>
    <source>
        <strain evidence="3">husup-a2</strain>
    </source>
</reference>
<dbReference type="Proteomes" id="UP000218542">
    <property type="component" value="Unassembled WGS sequence"/>
</dbReference>
<feature type="region of interest" description="Disordered" evidence="1">
    <location>
        <begin position="67"/>
        <end position="108"/>
    </location>
</feature>
<dbReference type="OrthoDB" id="9911417at2"/>
<sequence>MSAVLETYFQHVVVDKLNKTLSKQFEEMKDALQILKKLQSDYTFLRIEIESLKKRVSDSSNEIKEMLSKDETKATATKKPTPAKITTKKPTTQKLTVKKKATSKKTAK</sequence>